<reference evidence="2" key="1">
    <citation type="journal article" date="2015" name="Nature">
        <title>Complex archaea that bridge the gap between prokaryotes and eukaryotes.</title>
        <authorList>
            <person name="Spang A."/>
            <person name="Saw J.H."/>
            <person name="Jorgensen S.L."/>
            <person name="Zaremba-Niedzwiedzka K."/>
            <person name="Martijn J."/>
            <person name="Lind A.E."/>
            <person name="van Eijk R."/>
            <person name="Schleper C."/>
            <person name="Guy L."/>
            <person name="Ettema T.J."/>
        </authorList>
    </citation>
    <scope>NUCLEOTIDE SEQUENCE</scope>
</reference>
<dbReference type="AlphaFoldDB" id="A0A0F9XS04"/>
<dbReference type="PANTHER" id="PTHR43685:SF11">
    <property type="entry name" value="GLYCOSYLTRANSFERASE TAGX-RELATED"/>
    <property type="match status" value="1"/>
</dbReference>
<dbReference type="Gene3D" id="3.90.550.10">
    <property type="entry name" value="Spore Coat Polysaccharide Biosynthesis Protein SpsA, Chain A"/>
    <property type="match status" value="1"/>
</dbReference>
<dbReference type="InterPro" id="IPR050834">
    <property type="entry name" value="Glycosyltransf_2"/>
</dbReference>
<dbReference type="SUPFAM" id="SSF53448">
    <property type="entry name" value="Nucleotide-diphospho-sugar transferases"/>
    <property type="match status" value="1"/>
</dbReference>
<dbReference type="CDD" id="cd00761">
    <property type="entry name" value="Glyco_tranf_GTA_type"/>
    <property type="match status" value="1"/>
</dbReference>
<dbReference type="Pfam" id="PF00535">
    <property type="entry name" value="Glycos_transf_2"/>
    <property type="match status" value="1"/>
</dbReference>
<dbReference type="EMBL" id="LAZR01000031">
    <property type="protein sequence ID" value="KKO02277.1"/>
    <property type="molecule type" value="Genomic_DNA"/>
</dbReference>
<protein>
    <recommendedName>
        <fullName evidence="1">Glycosyltransferase 2-like domain-containing protein</fullName>
    </recommendedName>
</protein>
<proteinExistence type="predicted"/>
<gene>
    <name evidence="2" type="ORF">LCGC14_0106920</name>
</gene>
<evidence type="ECO:0000259" key="1">
    <source>
        <dbReference type="Pfam" id="PF00535"/>
    </source>
</evidence>
<dbReference type="InterPro" id="IPR001173">
    <property type="entry name" value="Glyco_trans_2-like"/>
</dbReference>
<name>A0A0F9XS04_9ZZZZ</name>
<organism evidence="2">
    <name type="scientific">marine sediment metagenome</name>
    <dbReference type="NCBI Taxonomy" id="412755"/>
    <lineage>
        <taxon>unclassified sequences</taxon>
        <taxon>metagenomes</taxon>
        <taxon>ecological metagenomes</taxon>
    </lineage>
</organism>
<sequence length="320" mass="35392">MNKLGHSDQPLVSIIIPCYNSAAYVAEAIESALAQTYPHCEVVVINDGSQDSSGEEIERYLGRVSYIQTENLGACHARNLGLKAANGERVQWLDADDVLRPHCVESKLTMSSGNTHCGNHIVPICDVAAMPGGTLPAIWNQPRYDLFKGLAYGTPPTPAPLHYKADLLAVGGFREGLPCAQEFDLHLRLLAKRKCEFISTGEVGVDIRTHDNNLSQRAGVKMHYTVLSILERIQADHFLCEKHKSAIAHHRIRTSQQLWRKGHKPEAQAIYREALTALPRGLQPHYFANAEGWLLKAIGLDKSEALRGFIAPLVKPLLTR</sequence>
<dbReference type="InterPro" id="IPR029044">
    <property type="entry name" value="Nucleotide-diphossugar_trans"/>
</dbReference>
<dbReference type="PANTHER" id="PTHR43685">
    <property type="entry name" value="GLYCOSYLTRANSFERASE"/>
    <property type="match status" value="1"/>
</dbReference>
<comment type="caution">
    <text evidence="2">The sequence shown here is derived from an EMBL/GenBank/DDBJ whole genome shotgun (WGS) entry which is preliminary data.</text>
</comment>
<accession>A0A0F9XS04</accession>
<feature type="domain" description="Glycosyltransferase 2-like" evidence="1">
    <location>
        <begin position="13"/>
        <end position="106"/>
    </location>
</feature>
<evidence type="ECO:0000313" key="2">
    <source>
        <dbReference type="EMBL" id="KKO02277.1"/>
    </source>
</evidence>